<evidence type="ECO:0000313" key="2">
    <source>
        <dbReference type="EMBL" id="KAK2962028.1"/>
    </source>
</evidence>
<name>A0ABQ9YE30_9EUKA</name>
<feature type="region of interest" description="Disordered" evidence="1">
    <location>
        <begin position="1"/>
        <end position="31"/>
    </location>
</feature>
<feature type="compositionally biased region" description="Basic residues" evidence="1">
    <location>
        <begin position="1"/>
        <end position="12"/>
    </location>
</feature>
<evidence type="ECO:0000313" key="3">
    <source>
        <dbReference type="Proteomes" id="UP001281761"/>
    </source>
</evidence>
<gene>
    <name evidence="2" type="ORF">BLNAU_3084</name>
</gene>
<dbReference type="Proteomes" id="UP001281761">
    <property type="component" value="Unassembled WGS sequence"/>
</dbReference>
<comment type="caution">
    <text evidence="2">The sequence shown here is derived from an EMBL/GenBank/DDBJ whole genome shotgun (WGS) entry which is preliminary data.</text>
</comment>
<sequence length="940" mass="108099">MPPKHKLGRKQNKPQSNPRTQRAPSSTSDTHLVHLTITHSKQNDTKSSLDPPSISITTDVVTITANDRYYVRVSKQILQNELKRKRINVESLLEQALLEGDEISLPASAPSDWRLVLQDSITADALKQGCISLFEQVQNGMKFSPIEVFHAVRFLEYATIHIEYRETGHASLIESIFPEEVQCQTKLTSALIKLVCHPSDKLREASLSFFDVYLSNSRDEFLFAVAATGLLPQLFEHLKPHEIPLNRTTLDFHRHFTSIMDNFFRCSSWRSFGPLTLRLDAHSAKEAISKLIGPLFQPFCAYLRYLIACPACPTDSPSGISLLSNLRMYKERVLYLHDNLTNPELQRFFDELRKNMTEELVSSLGLETTKESLHRLLFGERKMTNELRWVEIFEEILARLSEGRQFSDLGLQAFWCFMFRRPNHVKPVFRSDGTFSLRVGGKIQSTLELPSRTLGTLITTRPHYVAAILDEFHPFTNEINDDGALLRHLKDGWFASLFNAITLLNFPFTNEFMPLHTQLVRVMQDCLYKIQNDDESEERFRSLSQLNKLYLSLHKITRNYVIHLSLHPYAIVKRYSDNPVLDFLTKFFRRDFEDSVTKTFREKLRKDMDESALSSSSPPFILTSELVCPLTDEEIMNVVDRIVALLESDSPISDDTILRICTFTKMKLKSVYLPELFRKAGRSTEQYFHALNSLLSLPLDHFDLHPINSLLTPKPKTLRPTFNEWDDVDLTTVGVMTSTIHKTHKYFVSASPQLLDFVADVLPRLSHCASRLTLSQLERLIAPSINLISKVYLIKPSTKYTLRHSREDVFLEISRLCEQRVIAQCLSRIGFFSHIVGGLLDDRTFNASKCFLNIFLLQTRSSGDERAEKKMLRRRVPHFLEEGWQDVLEFLVIRKKTPDGFSSQVSRMMGMLNGGNNPERDTVQQLGQIEEMMNFYGANL</sequence>
<reference evidence="2 3" key="1">
    <citation type="journal article" date="2022" name="bioRxiv">
        <title>Genomics of Preaxostyla Flagellates Illuminates Evolutionary Transitions and the Path Towards Mitochondrial Loss.</title>
        <authorList>
            <person name="Novak L.V.F."/>
            <person name="Treitli S.C."/>
            <person name="Pyrih J."/>
            <person name="Halakuc P."/>
            <person name="Pipaliya S.V."/>
            <person name="Vacek V."/>
            <person name="Brzon O."/>
            <person name="Soukal P."/>
            <person name="Eme L."/>
            <person name="Dacks J.B."/>
            <person name="Karnkowska A."/>
            <person name="Elias M."/>
            <person name="Hampl V."/>
        </authorList>
    </citation>
    <scope>NUCLEOTIDE SEQUENCE [LARGE SCALE GENOMIC DNA]</scope>
    <source>
        <strain evidence="2">NAU3</strain>
        <tissue evidence="2">Gut</tissue>
    </source>
</reference>
<organism evidence="2 3">
    <name type="scientific">Blattamonas nauphoetae</name>
    <dbReference type="NCBI Taxonomy" id="2049346"/>
    <lineage>
        <taxon>Eukaryota</taxon>
        <taxon>Metamonada</taxon>
        <taxon>Preaxostyla</taxon>
        <taxon>Oxymonadida</taxon>
        <taxon>Blattamonas</taxon>
    </lineage>
</organism>
<evidence type="ECO:0000256" key="1">
    <source>
        <dbReference type="SAM" id="MobiDB-lite"/>
    </source>
</evidence>
<keyword evidence="3" id="KW-1185">Reference proteome</keyword>
<protein>
    <submittedName>
        <fullName evidence="2">Uncharacterized protein</fullName>
    </submittedName>
</protein>
<accession>A0ABQ9YE30</accession>
<feature type="compositionally biased region" description="Polar residues" evidence="1">
    <location>
        <begin position="13"/>
        <end position="30"/>
    </location>
</feature>
<proteinExistence type="predicted"/>
<dbReference type="EMBL" id="JARBJD010000013">
    <property type="protein sequence ID" value="KAK2962028.1"/>
    <property type="molecule type" value="Genomic_DNA"/>
</dbReference>